<keyword evidence="4" id="KW-1185">Reference proteome</keyword>
<dbReference type="PANTHER" id="PTHR38108:SF1">
    <property type="entry name" value="UPF0319 PROTEIN YCCT"/>
    <property type="match status" value="1"/>
</dbReference>
<dbReference type="AlphaFoldDB" id="A0A345P6D1"/>
<reference evidence="3 4" key="1">
    <citation type="submission" date="2018-07" db="EMBL/GenBank/DDBJ databases">
        <title>Genome sequencing of Moraxellaceae gen. HYN0046.</title>
        <authorList>
            <person name="Kim M."/>
            <person name="Yi H."/>
        </authorList>
    </citation>
    <scope>NUCLEOTIDE SEQUENCE [LARGE SCALE GENOMIC DNA]</scope>
    <source>
        <strain evidence="3 4">HYN0046</strain>
    </source>
</reference>
<dbReference type="KEGG" id="mbah:HYN46_08315"/>
<name>A0A345P6D1_9GAMM</name>
<dbReference type="OrthoDB" id="6656812at2"/>
<evidence type="ECO:0000313" key="3">
    <source>
        <dbReference type="EMBL" id="AXI02840.1"/>
    </source>
</evidence>
<protein>
    <submittedName>
        <fullName evidence="3">DUF2057 domain-containing protein</fullName>
    </submittedName>
</protein>
<evidence type="ECO:0000256" key="2">
    <source>
        <dbReference type="ARBA" id="ARBA00022729"/>
    </source>
</evidence>
<organism evidence="3 4">
    <name type="scientific">Aquirhabdus parva</name>
    <dbReference type="NCBI Taxonomy" id="2283318"/>
    <lineage>
        <taxon>Bacteria</taxon>
        <taxon>Pseudomonadati</taxon>
        <taxon>Pseudomonadota</taxon>
        <taxon>Gammaproteobacteria</taxon>
        <taxon>Moraxellales</taxon>
        <taxon>Moraxellaceae</taxon>
        <taxon>Aquirhabdus</taxon>
    </lineage>
</organism>
<keyword evidence="2" id="KW-0732">Signal</keyword>
<dbReference type="Pfam" id="PF09829">
    <property type="entry name" value="DUF2057"/>
    <property type="match status" value="1"/>
</dbReference>
<evidence type="ECO:0000313" key="4">
    <source>
        <dbReference type="Proteomes" id="UP000253940"/>
    </source>
</evidence>
<gene>
    <name evidence="3" type="ORF">HYN46_08315</name>
</gene>
<accession>A0A345P6D1</accession>
<dbReference type="Proteomes" id="UP000253940">
    <property type="component" value="Chromosome"/>
</dbReference>
<evidence type="ECO:0000256" key="1">
    <source>
        <dbReference type="ARBA" id="ARBA00008490"/>
    </source>
</evidence>
<sequence length="225" mass="24734">MVISPSFFGLLGIFMLFLNRLSPRFPSKQLKHHMLVLCLGTVGLVSTPLVWADAEVSVPENVIVLGIDGQETGNTGFFGTKHTSYRLPAGEHTITARYDRLFPLGEDHDVVRSKGVTIRTVLADQQVYTLGWQPEPDTHEEALAFVKQPTLIIKASNGQVIASQKGLKMQSTSVIASVMQGVNNLTTGSSAPAGTTLDRLQTLWDQATTEQRKQFKTWIDQQGNK</sequence>
<comment type="similarity">
    <text evidence="1">Belongs to the UPF0319 family.</text>
</comment>
<proteinExistence type="inferred from homology"/>
<dbReference type="EMBL" id="CP031222">
    <property type="protein sequence ID" value="AXI02840.1"/>
    <property type="molecule type" value="Genomic_DNA"/>
</dbReference>
<dbReference type="PANTHER" id="PTHR38108">
    <property type="entry name" value="UPF0319 PROTEIN YCCT"/>
    <property type="match status" value="1"/>
</dbReference>
<dbReference type="InterPro" id="IPR018635">
    <property type="entry name" value="UPF0319"/>
</dbReference>